<dbReference type="Gene3D" id="3.30.360.10">
    <property type="entry name" value="Dihydrodipicolinate Reductase, domain 2"/>
    <property type="match status" value="1"/>
</dbReference>
<dbReference type="Pfam" id="PF01408">
    <property type="entry name" value="GFO_IDH_MocA"/>
    <property type="match status" value="1"/>
</dbReference>
<comment type="caution">
    <text evidence="3">The sequence shown here is derived from an EMBL/GenBank/DDBJ whole genome shotgun (WGS) entry which is preliminary data.</text>
</comment>
<dbReference type="SUPFAM" id="SSF55347">
    <property type="entry name" value="Glyceraldehyde-3-phosphate dehydrogenase-like, C-terminal domain"/>
    <property type="match status" value="1"/>
</dbReference>
<dbReference type="Proteomes" id="UP000824088">
    <property type="component" value="Unassembled WGS sequence"/>
</dbReference>
<dbReference type="GO" id="GO:0000166">
    <property type="term" value="F:nucleotide binding"/>
    <property type="evidence" value="ECO:0007669"/>
    <property type="project" value="InterPro"/>
</dbReference>
<dbReference type="PANTHER" id="PTHR43708">
    <property type="entry name" value="CONSERVED EXPRESSED OXIDOREDUCTASE (EUROFUNG)"/>
    <property type="match status" value="1"/>
</dbReference>
<proteinExistence type="predicted"/>
<gene>
    <name evidence="3" type="ORF">IAD51_05290</name>
</gene>
<reference evidence="3" key="2">
    <citation type="journal article" date="2021" name="PeerJ">
        <title>Extensive microbial diversity within the chicken gut microbiome revealed by metagenomics and culture.</title>
        <authorList>
            <person name="Gilroy R."/>
            <person name="Ravi A."/>
            <person name="Getino M."/>
            <person name="Pursley I."/>
            <person name="Horton D.L."/>
            <person name="Alikhan N.F."/>
            <person name="Baker D."/>
            <person name="Gharbi K."/>
            <person name="Hall N."/>
            <person name="Watson M."/>
            <person name="Adriaenssens E.M."/>
            <person name="Foster-Nyarko E."/>
            <person name="Jarju S."/>
            <person name="Secka A."/>
            <person name="Antonio M."/>
            <person name="Oren A."/>
            <person name="Chaudhuri R.R."/>
            <person name="La Ragione R."/>
            <person name="Hildebrand F."/>
            <person name="Pallen M.J."/>
        </authorList>
    </citation>
    <scope>NUCLEOTIDE SEQUENCE</scope>
    <source>
        <strain evidence="3">1063</strain>
    </source>
</reference>
<evidence type="ECO:0000259" key="2">
    <source>
        <dbReference type="Pfam" id="PF22725"/>
    </source>
</evidence>
<evidence type="ECO:0000259" key="1">
    <source>
        <dbReference type="Pfam" id="PF01408"/>
    </source>
</evidence>
<dbReference type="AlphaFoldDB" id="A0A9D1L1M4"/>
<name>A0A9D1L1M4_9FIRM</name>
<evidence type="ECO:0000313" key="3">
    <source>
        <dbReference type="EMBL" id="HIU21624.1"/>
    </source>
</evidence>
<dbReference type="SUPFAM" id="SSF51735">
    <property type="entry name" value="NAD(P)-binding Rossmann-fold domains"/>
    <property type="match status" value="1"/>
</dbReference>
<dbReference type="InterPro" id="IPR055170">
    <property type="entry name" value="GFO_IDH_MocA-like_dom"/>
</dbReference>
<dbReference type="Gene3D" id="3.40.50.720">
    <property type="entry name" value="NAD(P)-binding Rossmann-like Domain"/>
    <property type="match status" value="1"/>
</dbReference>
<dbReference type="InterPro" id="IPR051317">
    <property type="entry name" value="Gfo/Idh/MocA_oxidoreduct"/>
</dbReference>
<sequence length="384" mass="42243">MAKEIKYGMVGGSIYAFIGEVHRKALAFDTRAELVAGCFSNVESENADTAKAYGVAAERTYKDYKEMAAAEAKRADKIDFVSICTPNFLHYEVAKEFLLAGINVVCEKPLCFAVEEAEELEKLAAEKNLIFAVTYAYTGYVMPKVMKEMIANGKIGKIATVIAEYAQDWLIDELSPEKQGQAKNLSVWRTDPKFSGISNCVGDIGTHAENMVHYLTGLKIKRLMAVTDNYGHALDLNANIIVEYENGVKGQYWCSQIAAGRMNGLVVRIYGSEGSLEWEQHFPDYVKYTPRGQATQILSKRNSYIHEAAHAAARIPSGHPEGYYVAFANTYRNILNAIAKKKAGEALTDADLDFPKVADGVSGVKFVHAVIDSAKSDGAWVSID</sequence>
<accession>A0A9D1L1M4</accession>
<feature type="domain" description="GFO/IDH/MocA-like oxidoreductase" evidence="2">
    <location>
        <begin position="146"/>
        <end position="277"/>
    </location>
</feature>
<organism evidence="3 4">
    <name type="scientific">Candidatus Limadaptatus stercorigallinarum</name>
    <dbReference type="NCBI Taxonomy" id="2840845"/>
    <lineage>
        <taxon>Bacteria</taxon>
        <taxon>Bacillati</taxon>
        <taxon>Bacillota</taxon>
        <taxon>Clostridia</taxon>
        <taxon>Eubacteriales</taxon>
        <taxon>Candidatus Limadaptatus</taxon>
    </lineage>
</organism>
<dbReference type="InterPro" id="IPR036291">
    <property type="entry name" value="NAD(P)-bd_dom_sf"/>
</dbReference>
<dbReference type="Pfam" id="PF22725">
    <property type="entry name" value="GFO_IDH_MocA_C3"/>
    <property type="match status" value="1"/>
</dbReference>
<reference evidence="3" key="1">
    <citation type="submission" date="2020-10" db="EMBL/GenBank/DDBJ databases">
        <authorList>
            <person name="Gilroy R."/>
        </authorList>
    </citation>
    <scope>NUCLEOTIDE SEQUENCE</scope>
    <source>
        <strain evidence="3">1063</strain>
    </source>
</reference>
<dbReference type="PANTHER" id="PTHR43708:SF3">
    <property type="entry name" value="OXIDOREDUCTASE"/>
    <property type="match status" value="1"/>
</dbReference>
<feature type="domain" description="Gfo/Idh/MocA-like oxidoreductase N-terminal" evidence="1">
    <location>
        <begin position="5"/>
        <end position="135"/>
    </location>
</feature>
<dbReference type="InterPro" id="IPR000683">
    <property type="entry name" value="Gfo/Idh/MocA-like_OxRdtase_N"/>
</dbReference>
<dbReference type="EMBL" id="DVMN01000096">
    <property type="protein sequence ID" value="HIU21624.1"/>
    <property type="molecule type" value="Genomic_DNA"/>
</dbReference>
<evidence type="ECO:0000313" key="4">
    <source>
        <dbReference type="Proteomes" id="UP000824088"/>
    </source>
</evidence>
<protein>
    <submittedName>
        <fullName evidence="3">Gfo/Idh/MocA family oxidoreductase</fullName>
    </submittedName>
</protein>